<evidence type="ECO:0000256" key="3">
    <source>
        <dbReference type="ARBA" id="ARBA00022692"/>
    </source>
</evidence>
<evidence type="ECO:0000256" key="4">
    <source>
        <dbReference type="ARBA" id="ARBA00022927"/>
    </source>
</evidence>
<comment type="caution">
    <text evidence="12">The sequence shown here is derived from an EMBL/GenBank/DDBJ whole genome shotgun (WGS) entry which is preliminary data.</text>
</comment>
<dbReference type="GO" id="GO:0005794">
    <property type="term" value="C:Golgi apparatus"/>
    <property type="evidence" value="ECO:0007669"/>
    <property type="project" value="UniProtKB-SubCell"/>
</dbReference>
<keyword evidence="7 10" id="KW-0472">Membrane</keyword>
<evidence type="ECO:0000256" key="9">
    <source>
        <dbReference type="SAM" id="MobiDB-lite"/>
    </source>
</evidence>
<evidence type="ECO:0000256" key="2">
    <source>
        <dbReference type="ARBA" id="ARBA00022448"/>
    </source>
</evidence>
<feature type="domain" description="Syntaxin 6/10/61 N-terminal" evidence="11">
    <location>
        <begin position="13"/>
        <end position="104"/>
    </location>
</feature>
<evidence type="ECO:0000313" key="12">
    <source>
        <dbReference type="EMBL" id="KAK4753876.1"/>
    </source>
</evidence>
<dbReference type="PANTHER" id="PTHR34949">
    <property type="entry name" value="OS05G0443700 PROTEIN"/>
    <property type="match status" value="1"/>
</dbReference>
<evidence type="ECO:0000259" key="11">
    <source>
        <dbReference type="Pfam" id="PF09177"/>
    </source>
</evidence>
<dbReference type="InterPro" id="IPR010989">
    <property type="entry name" value="SNARE"/>
</dbReference>
<dbReference type="GO" id="GO:0015031">
    <property type="term" value="P:protein transport"/>
    <property type="evidence" value="ECO:0007669"/>
    <property type="project" value="UniProtKB-KW"/>
</dbReference>
<evidence type="ECO:0000256" key="10">
    <source>
        <dbReference type="SAM" id="Phobius"/>
    </source>
</evidence>
<keyword evidence="6" id="KW-0333">Golgi apparatus</keyword>
<dbReference type="Proteomes" id="UP001345219">
    <property type="component" value="Chromosome 2"/>
</dbReference>
<evidence type="ECO:0000256" key="1">
    <source>
        <dbReference type="ARBA" id="ARBA00009063"/>
    </source>
</evidence>
<proteinExistence type="inferred from homology"/>
<evidence type="ECO:0000256" key="6">
    <source>
        <dbReference type="ARBA" id="ARBA00023034"/>
    </source>
</evidence>
<dbReference type="InterPro" id="IPR015260">
    <property type="entry name" value="Syntaxin-6/10/61_N"/>
</dbReference>
<gene>
    <name evidence="12" type="ORF">SAY87_001980</name>
</gene>
<keyword evidence="2" id="KW-0813">Transport</keyword>
<dbReference type="Pfam" id="PF09177">
    <property type="entry name" value="STX6_10_61_N"/>
    <property type="match status" value="1"/>
</dbReference>
<keyword evidence="13" id="KW-1185">Reference proteome</keyword>
<dbReference type="EMBL" id="JAXIOK010000015">
    <property type="protein sequence ID" value="KAK4753876.1"/>
    <property type="molecule type" value="Genomic_DNA"/>
</dbReference>
<feature type="transmembrane region" description="Helical" evidence="10">
    <location>
        <begin position="288"/>
        <end position="307"/>
    </location>
</feature>
<dbReference type="CDD" id="cd21442">
    <property type="entry name" value="SNARE_NTD_STX6-like"/>
    <property type="match status" value="1"/>
</dbReference>
<evidence type="ECO:0000256" key="5">
    <source>
        <dbReference type="ARBA" id="ARBA00022989"/>
    </source>
</evidence>
<dbReference type="GO" id="GO:0016020">
    <property type="term" value="C:membrane"/>
    <property type="evidence" value="ECO:0007669"/>
    <property type="project" value="InterPro"/>
</dbReference>
<dbReference type="Gene3D" id="1.20.58.90">
    <property type="match status" value="1"/>
</dbReference>
<comment type="subcellular location">
    <subcellularLocation>
        <location evidence="8">Golgi apparatus</location>
        <location evidence="8">trans-Golgi network membrane</location>
        <topology evidence="8">Single-pass type IV membrane protein</topology>
    </subcellularLocation>
</comment>
<protein>
    <recommendedName>
        <fullName evidence="11">Syntaxin 6/10/61 N-terminal domain-containing protein</fullName>
    </recommendedName>
</protein>
<dbReference type="GO" id="GO:0048193">
    <property type="term" value="P:Golgi vesicle transport"/>
    <property type="evidence" value="ECO:0007669"/>
    <property type="project" value="InterPro"/>
</dbReference>
<dbReference type="PANTHER" id="PTHR34949:SF3">
    <property type="entry name" value="OS08G0244100 PROTEIN"/>
    <property type="match status" value="1"/>
</dbReference>
<organism evidence="12 13">
    <name type="scientific">Trapa incisa</name>
    <dbReference type="NCBI Taxonomy" id="236973"/>
    <lineage>
        <taxon>Eukaryota</taxon>
        <taxon>Viridiplantae</taxon>
        <taxon>Streptophyta</taxon>
        <taxon>Embryophyta</taxon>
        <taxon>Tracheophyta</taxon>
        <taxon>Spermatophyta</taxon>
        <taxon>Magnoliopsida</taxon>
        <taxon>eudicotyledons</taxon>
        <taxon>Gunneridae</taxon>
        <taxon>Pentapetalae</taxon>
        <taxon>rosids</taxon>
        <taxon>malvids</taxon>
        <taxon>Myrtales</taxon>
        <taxon>Lythraceae</taxon>
        <taxon>Trapa</taxon>
    </lineage>
</organism>
<feature type="region of interest" description="Disordered" evidence="9">
    <location>
        <begin position="146"/>
        <end position="178"/>
    </location>
</feature>
<accession>A0AAN7JT83</accession>
<evidence type="ECO:0000313" key="13">
    <source>
        <dbReference type="Proteomes" id="UP001345219"/>
    </source>
</evidence>
<dbReference type="AlphaFoldDB" id="A0AAN7JT83"/>
<evidence type="ECO:0000256" key="8">
    <source>
        <dbReference type="ARBA" id="ARBA00037801"/>
    </source>
</evidence>
<dbReference type="FunFam" id="1.20.58.90:FF:000004">
    <property type="entry name" value="Syntaxin 10"/>
    <property type="match status" value="1"/>
</dbReference>
<reference evidence="12 13" key="1">
    <citation type="journal article" date="2023" name="Hortic Res">
        <title>Pangenome of water caltrop reveals structural variations and asymmetric subgenome divergence after allopolyploidization.</title>
        <authorList>
            <person name="Zhang X."/>
            <person name="Chen Y."/>
            <person name="Wang L."/>
            <person name="Yuan Y."/>
            <person name="Fang M."/>
            <person name="Shi L."/>
            <person name="Lu R."/>
            <person name="Comes H.P."/>
            <person name="Ma Y."/>
            <person name="Chen Y."/>
            <person name="Huang G."/>
            <person name="Zhou Y."/>
            <person name="Zheng Z."/>
            <person name="Qiu Y."/>
        </authorList>
    </citation>
    <scope>NUCLEOTIDE SEQUENCE [LARGE SCALE GENOMIC DNA]</scope>
    <source>
        <tissue evidence="12">Roots</tissue>
    </source>
</reference>
<keyword evidence="5 10" id="KW-1133">Transmembrane helix</keyword>
<dbReference type="SUPFAM" id="SSF47661">
    <property type="entry name" value="t-snare proteins"/>
    <property type="match status" value="1"/>
</dbReference>
<evidence type="ECO:0000256" key="7">
    <source>
        <dbReference type="ARBA" id="ARBA00023136"/>
    </source>
</evidence>
<name>A0AAN7JT83_9MYRT</name>
<keyword evidence="3 10" id="KW-0812">Transmembrane</keyword>
<comment type="similarity">
    <text evidence="1">Belongs to the syntaxin family.</text>
</comment>
<keyword evidence="4" id="KW-0653">Protein transport</keyword>
<sequence>MMVVNSFEMWQKDAFFSAAEEVQESADLMESTYRAWDRMRKESLDSHDLSELSRDLQTALGTAKWQLEEFEKAVMMSYGRYDDKNMTNRHGQFIAAIRDQIFRVEGELLESFPNGGNRTLQWVNLDKEECDDLALFLSGTSQCFQTPEDDSCKKQSQVPSKGIWSGDINDGKLSNDENNSMSEVEAKEIQGTRNEITCSGTRRMWSTPNTADWKIAIADEDEQRHRLIPDIMVTPKDRGARILLSKQRGGERSSAKSASALFNKLFGRGQMLQRQSLSPRHIQFGRSVRYMLILLLTIFLIVPFVFYST</sequence>